<reference evidence="6" key="1">
    <citation type="submission" date="2020-08" db="EMBL/GenBank/DDBJ databases">
        <title>Sequencing the genomes of 1000 actinobacteria strains.</title>
        <authorList>
            <person name="Klenk H.-P."/>
        </authorList>
    </citation>
    <scope>NUCLEOTIDE SEQUENCE</scope>
    <source>
        <strain evidence="6">DSM 10695</strain>
    </source>
</reference>
<evidence type="ECO:0000256" key="2">
    <source>
        <dbReference type="ARBA" id="ARBA00022747"/>
    </source>
</evidence>
<keyword evidence="7" id="KW-1185">Reference proteome</keyword>
<dbReference type="PANTHER" id="PTHR43140">
    <property type="entry name" value="TYPE-1 RESTRICTION ENZYME ECOKI SPECIFICITY PROTEIN"/>
    <property type="match status" value="1"/>
</dbReference>
<dbReference type="GO" id="GO:0003677">
    <property type="term" value="F:DNA binding"/>
    <property type="evidence" value="ECO:0007669"/>
    <property type="project" value="UniProtKB-KW"/>
</dbReference>
<proteinExistence type="inferred from homology"/>
<evidence type="ECO:0000256" key="4">
    <source>
        <dbReference type="ARBA" id="ARBA00038652"/>
    </source>
</evidence>
<keyword evidence="2" id="KW-0680">Restriction system</keyword>
<keyword evidence="3" id="KW-0238">DNA-binding</keyword>
<accession>A0A923E328</accession>
<evidence type="ECO:0000313" key="7">
    <source>
        <dbReference type="Proteomes" id="UP000617426"/>
    </source>
</evidence>
<organism evidence="6 7">
    <name type="scientific">Schaalia hyovaginalis</name>
    <dbReference type="NCBI Taxonomy" id="29316"/>
    <lineage>
        <taxon>Bacteria</taxon>
        <taxon>Bacillati</taxon>
        <taxon>Actinomycetota</taxon>
        <taxon>Actinomycetes</taxon>
        <taxon>Actinomycetales</taxon>
        <taxon>Actinomycetaceae</taxon>
        <taxon>Schaalia</taxon>
    </lineage>
</organism>
<gene>
    <name evidence="6" type="ORF">HD592_001676</name>
</gene>
<dbReference type="InterPro" id="IPR044946">
    <property type="entry name" value="Restrct_endonuc_typeI_TRD_sf"/>
</dbReference>
<evidence type="ECO:0000256" key="3">
    <source>
        <dbReference type="ARBA" id="ARBA00023125"/>
    </source>
</evidence>
<dbReference type="GO" id="GO:0009307">
    <property type="term" value="P:DNA restriction-modification system"/>
    <property type="evidence" value="ECO:0007669"/>
    <property type="project" value="UniProtKB-KW"/>
</dbReference>
<dbReference type="Gene3D" id="3.90.220.20">
    <property type="entry name" value="DNA methylase specificity domains"/>
    <property type="match status" value="2"/>
</dbReference>
<feature type="domain" description="Type I restriction modification DNA specificity" evidence="5">
    <location>
        <begin position="134"/>
        <end position="183"/>
    </location>
</feature>
<evidence type="ECO:0000313" key="6">
    <source>
        <dbReference type="EMBL" id="MBB6335111.1"/>
    </source>
</evidence>
<comment type="subunit">
    <text evidence="4">The methyltransferase is composed of M and S polypeptides.</text>
</comment>
<comment type="similarity">
    <text evidence="1">Belongs to the type-I restriction system S methylase family.</text>
</comment>
<dbReference type="AlphaFoldDB" id="A0A923E328"/>
<dbReference type="InterPro" id="IPR051212">
    <property type="entry name" value="Type-I_RE_S_subunit"/>
</dbReference>
<dbReference type="EMBL" id="JACHMK010000001">
    <property type="protein sequence ID" value="MBB6335111.1"/>
    <property type="molecule type" value="Genomic_DNA"/>
</dbReference>
<dbReference type="Pfam" id="PF01420">
    <property type="entry name" value="Methylase_S"/>
    <property type="match status" value="2"/>
</dbReference>
<protein>
    <submittedName>
        <fullName evidence="6">Type I restriction enzyme S subunit</fullName>
        <ecNumber evidence="6">3.1.21.3</ecNumber>
    </submittedName>
</protein>
<sequence length="408" mass="45382">MNRIERMVAEMCPDGVEFVPLGEAVHYSSARVSAGALDGTTFVGVDNLVANCGGRVDADYSPNTDYVSAFDVGDVLIGNIRPYLKKIWLADRSGGASGDVLVLSIVSDYRSRLDSGFLFVLLSSDDFFAFDQRHARGGKMPRGDKSAILKYRIPVPPIEIQREIVDILDSFTRLEAELEAELEARRQQFRLVADRFIELAAGEQARIADHLDFIRGVTYSKSDEVSAGYGRGVLRASNIDGLSRRIVFDDLRTVSSGVKFKDQQLLHLDDVLMVGSSGSLVHLGKSALVREDDLKSGPMLFGAFMMVLRVRDTLDARFLFHLLGSSRFQEFTSSDSSSATINNLNPTKIGRFVFSLPPLEVQRRIADVLDDFDALVNDLSSGLPAEITARRQQYEYYRDRLLTFPEKK</sequence>
<evidence type="ECO:0000259" key="5">
    <source>
        <dbReference type="Pfam" id="PF01420"/>
    </source>
</evidence>
<dbReference type="CDD" id="cd17252">
    <property type="entry name" value="RMtype1_S_EcoKI-TRD1-CR1_like"/>
    <property type="match status" value="1"/>
</dbReference>
<dbReference type="Proteomes" id="UP000617426">
    <property type="component" value="Unassembled WGS sequence"/>
</dbReference>
<dbReference type="RefSeq" id="WP_184453299.1">
    <property type="nucleotide sequence ID" value="NZ_JACHMK010000001.1"/>
</dbReference>
<feature type="domain" description="Type I restriction modification DNA specificity" evidence="5">
    <location>
        <begin position="281"/>
        <end position="388"/>
    </location>
</feature>
<dbReference type="EC" id="3.1.21.3" evidence="6"/>
<dbReference type="SUPFAM" id="SSF116734">
    <property type="entry name" value="DNA methylase specificity domain"/>
    <property type="match status" value="2"/>
</dbReference>
<keyword evidence="6" id="KW-0378">Hydrolase</keyword>
<dbReference type="GO" id="GO:0009035">
    <property type="term" value="F:type I site-specific deoxyribonuclease activity"/>
    <property type="evidence" value="ECO:0007669"/>
    <property type="project" value="UniProtKB-EC"/>
</dbReference>
<dbReference type="PANTHER" id="PTHR43140:SF1">
    <property type="entry name" value="TYPE I RESTRICTION ENZYME ECOKI SPECIFICITY SUBUNIT"/>
    <property type="match status" value="1"/>
</dbReference>
<evidence type="ECO:0000256" key="1">
    <source>
        <dbReference type="ARBA" id="ARBA00010923"/>
    </source>
</evidence>
<comment type="caution">
    <text evidence="6">The sequence shown here is derived from an EMBL/GenBank/DDBJ whole genome shotgun (WGS) entry which is preliminary data.</text>
</comment>
<dbReference type="InterPro" id="IPR000055">
    <property type="entry name" value="Restrct_endonuc_typeI_TRD"/>
</dbReference>
<name>A0A923E328_9ACTO</name>